<comment type="caution">
    <text evidence="1">The sequence shown here is derived from an EMBL/GenBank/DDBJ whole genome shotgun (WGS) entry which is preliminary data.</text>
</comment>
<organism evidence="1 2">
    <name type="scientific">Ogataea philodendri</name>
    <dbReference type="NCBI Taxonomy" id="1378263"/>
    <lineage>
        <taxon>Eukaryota</taxon>
        <taxon>Fungi</taxon>
        <taxon>Dikarya</taxon>
        <taxon>Ascomycota</taxon>
        <taxon>Saccharomycotina</taxon>
        <taxon>Pichiomycetes</taxon>
        <taxon>Pichiales</taxon>
        <taxon>Pichiaceae</taxon>
        <taxon>Ogataea</taxon>
    </lineage>
</organism>
<accession>A0A9P8TAP5</accession>
<dbReference type="RefSeq" id="XP_046064615.1">
    <property type="nucleotide sequence ID" value="XM_046206589.1"/>
</dbReference>
<sequence>MFPTALKAGVWTRVLSCPKSSTSRLGILASTTAWIASVGPSLKYEIAQHASIRVSTSTEKISLASVGKAPLTICQSGCGFFPRHKLDKVHVAVRMSDILDDWNRERTGSMALQERT</sequence>
<reference evidence="1" key="1">
    <citation type="journal article" date="2021" name="Open Biol.">
        <title>Shared evolutionary footprints suggest mitochondrial oxidative damage underlies multiple complex I losses in fungi.</title>
        <authorList>
            <person name="Schikora-Tamarit M.A."/>
            <person name="Marcet-Houben M."/>
            <person name="Nosek J."/>
            <person name="Gabaldon T."/>
        </authorList>
    </citation>
    <scope>NUCLEOTIDE SEQUENCE</scope>
    <source>
        <strain evidence="1">CBS6075</strain>
    </source>
</reference>
<evidence type="ECO:0000313" key="1">
    <source>
        <dbReference type="EMBL" id="KAH3671316.1"/>
    </source>
</evidence>
<dbReference type="AlphaFoldDB" id="A0A9P8TAP5"/>
<reference evidence="1" key="2">
    <citation type="submission" date="2021-01" db="EMBL/GenBank/DDBJ databases">
        <authorList>
            <person name="Schikora-Tamarit M.A."/>
        </authorList>
    </citation>
    <scope>NUCLEOTIDE SEQUENCE</scope>
    <source>
        <strain evidence="1">CBS6075</strain>
    </source>
</reference>
<dbReference type="EMBL" id="JAEUBE010000070">
    <property type="protein sequence ID" value="KAH3671316.1"/>
    <property type="molecule type" value="Genomic_DNA"/>
</dbReference>
<dbReference type="Proteomes" id="UP000769157">
    <property type="component" value="Unassembled WGS sequence"/>
</dbReference>
<keyword evidence="2" id="KW-1185">Reference proteome</keyword>
<name>A0A9P8TAP5_9ASCO</name>
<protein>
    <submittedName>
        <fullName evidence="1">Uncharacterized protein</fullName>
    </submittedName>
</protein>
<proteinExistence type="predicted"/>
<gene>
    <name evidence="1" type="ORF">OGAPHI_000539</name>
</gene>
<dbReference type="GeneID" id="70232507"/>
<evidence type="ECO:0000313" key="2">
    <source>
        <dbReference type="Proteomes" id="UP000769157"/>
    </source>
</evidence>